<gene>
    <name evidence="7" type="ORF">WAE96_19530</name>
</gene>
<proteinExistence type="predicted"/>
<feature type="transmembrane region" description="Helical" evidence="5">
    <location>
        <begin position="57"/>
        <end position="75"/>
    </location>
</feature>
<protein>
    <submittedName>
        <fullName evidence="7">Rhomboid family intramembrane serine protease</fullName>
        <ecNumber evidence="7">3.4.21.105</ecNumber>
    </submittedName>
</protein>
<keyword evidence="3 5" id="KW-1133">Transmembrane helix</keyword>
<evidence type="ECO:0000256" key="2">
    <source>
        <dbReference type="ARBA" id="ARBA00022692"/>
    </source>
</evidence>
<comment type="caution">
    <text evidence="7">The sequence shown here is derived from an EMBL/GenBank/DDBJ whole genome shotgun (WGS) entry which is preliminary data.</text>
</comment>
<evidence type="ECO:0000256" key="5">
    <source>
        <dbReference type="SAM" id="Phobius"/>
    </source>
</evidence>
<dbReference type="Proteomes" id="UP001382455">
    <property type="component" value="Unassembled WGS sequence"/>
</dbReference>
<dbReference type="Gene3D" id="1.20.1540.10">
    <property type="entry name" value="Rhomboid-like"/>
    <property type="match status" value="1"/>
</dbReference>
<keyword evidence="7" id="KW-0378">Hydrolase</keyword>
<dbReference type="InterPro" id="IPR035952">
    <property type="entry name" value="Rhomboid-like_sf"/>
</dbReference>
<dbReference type="Pfam" id="PF01694">
    <property type="entry name" value="Rhomboid"/>
    <property type="match status" value="1"/>
</dbReference>
<accession>A0ABU8F0T8</accession>
<keyword evidence="2 5" id="KW-0812">Transmembrane</keyword>
<dbReference type="GO" id="GO:0008233">
    <property type="term" value="F:peptidase activity"/>
    <property type="evidence" value="ECO:0007669"/>
    <property type="project" value="UniProtKB-KW"/>
</dbReference>
<keyword evidence="4 5" id="KW-0472">Membrane</keyword>
<dbReference type="RefSeq" id="WP_336436768.1">
    <property type="nucleotide sequence ID" value="NZ_JBAWKS010000002.1"/>
</dbReference>
<evidence type="ECO:0000313" key="8">
    <source>
        <dbReference type="Proteomes" id="UP001382455"/>
    </source>
</evidence>
<evidence type="ECO:0000256" key="1">
    <source>
        <dbReference type="ARBA" id="ARBA00004141"/>
    </source>
</evidence>
<comment type="subcellular location">
    <subcellularLocation>
        <location evidence="1">Membrane</location>
        <topology evidence="1">Multi-pass membrane protein</topology>
    </subcellularLocation>
</comment>
<feature type="transmembrane region" description="Helical" evidence="5">
    <location>
        <begin position="82"/>
        <end position="101"/>
    </location>
</feature>
<evidence type="ECO:0000313" key="7">
    <source>
        <dbReference type="EMBL" id="MEI4551877.1"/>
    </source>
</evidence>
<evidence type="ECO:0000256" key="4">
    <source>
        <dbReference type="ARBA" id="ARBA00023136"/>
    </source>
</evidence>
<dbReference type="InterPro" id="IPR022764">
    <property type="entry name" value="Peptidase_S54_rhomboid_dom"/>
</dbReference>
<feature type="transmembrane region" description="Helical" evidence="5">
    <location>
        <begin position="107"/>
        <end position="126"/>
    </location>
</feature>
<dbReference type="EC" id="3.4.21.105" evidence="7"/>
<feature type="domain" description="Peptidase S54 rhomboid" evidence="6">
    <location>
        <begin position="46"/>
        <end position="175"/>
    </location>
</feature>
<keyword evidence="8" id="KW-1185">Reference proteome</keyword>
<reference evidence="7 8" key="1">
    <citation type="submission" date="2023-12" db="EMBL/GenBank/DDBJ databases">
        <title>Friends and Foes: Symbiotic and Algicidal bacterial influence on Karenia brevis blooms.</title>
        <authorList>
            <person name="Fei C."/>
            <person name="Mohamed A.R."/>
            <person name="Booker A."/>
            <person name="Arshad M."/>
            <person name="Klass S."/>
            <person name="Ahn S."/>
            <person name="Gilbert P.M."/>
            <person name="Heil C.A."/>
            <person name="Martinez J.M."/>
            <person name="Amin S.A."/>
        </authorList>
    </citation>
    <scope>NUCLEOTIDE SEQUENCE [LARGE SCALE GENOMIC DNA]</scope>
    <source>
        <strain evidence="7 8">CE15</strain>
    </source>
</reference>
<evidence type="ECO:0000256" key="3">
    <source>
        <dbReference type="ARBA" id="ARBA00022989"/>
    </source>
</evidence>
<name>A0ABU8F0T8_9GAMM</name>
<dbReference type="EMBL" id="JBAWKS010000002">
    <property type="protein sequence ID" value="MEI4551877.1"/>
    <property type="molecule type" value="Genomic_DNA"/>
</dbReference>
<feature type="transmembrane region" description="Helical" evidence="5">
    <location>
        <begin position="133"/>
        <end position="151"/>
    </location>
</feature>
<dbReference type="GO" id="GO:0006508">
    <property type="term" value="P:proteolysis"/>
    <property type="evidence" value="ECO:0007669"/>
    <property type="project" value="UniProtKB-KW"/>
</dbReference>
<evidence type="ECO:0000259" key="6">
    <source>
        <dbReference type="Pfam" id="PF01694"/>
    </source>
</evidence>
<sequence>MHIKQPIRIIFALLAILFSVQLVNAISQGAVSGLGIYPRTLNGLAGIIFAPWIHHSWQHLLSNAAPLTVLAFITLQQGLKRFLLVYLFISIVAGSAVWVFAFDGYHAGASTMVFGLIAYILSNAIFSRNIFNLILAIIICFLYAGVIYSLTQFIPGVSWSSHFFGFTAGLIAGKVFNSTPQKYP</sequence>
<organism evidence="7 8">
    <name type="scientific">Pseudoalteromonas spongiae</name>
    <dbReference type="NCBI Taxonomy" id="298657"/>
    <lineage>
        <taxon>Bacteria</taxon>
        <taxon>Pseudomonadati</taxon>
        <taxon>Pseudomonadota</taxon>
        <taxon>Gammaproteobacteria</taxon>
        <taxon>Alteromonadales</taxon>
        <taxon>Pseudoalteromonadaceae</taxon>
        <taxon>Pseudoalteromonas</taxon>
    </lineage>
</organism>
<dbReference type="SUPFAM" id="SSF144091">
    <property type="entry name" value="Rhomboid-like"/>
    <property type="match status" value="1"/>
</dbReference>
<keyword evidence="7" id="KW-0645">Protease</keyword>